<feature type="compositionally biased region" description="Low complexity" evidence="1">
    <location>
        <begin position="26"/>
        <end position="35"/>
    </location>
</feature>
<sequence>APDTTEVLELRESEFGEDIVPERRPAASPAAGARPVRPDLAKEPSEEVLDLDDPWQSLQVQYKIRKDMQSPPEGKPKPSAAETELVLDEDARQDGTAQGHGRYRSARKGREARGMDAVATIPSATESSRRASGRRVGQWGQGTMARAGDVMLGRGALDEDKGTSFTGAGGRSEASVDYVEYDLNNQSFDLSTLEVPDPTHLRSSDIAMEDFDEELELLNNPEKEAKRTSREGRARKLREDMDVLNNEYDHMINEELRLLAAEDTSWGTLVAKAWAVRGCSLGPAAVK</sequence>
<name>A0A061SHY1_9CHLO</name>
<feature type="region of interest" description="Disordered" evidence="1">
    <location>
        <begin position="1"/>
        <end position="138"/>
    </location>
</feature>
<reference evidence="2" key="1">
    <citation type="submission" date="2014-05" db="EMBL/GenBank/DDBJ databases">
        <title>The transcriptome of the halophilic microalga Tetraselmis sp. GSL018 isolated from the Great Salt Lake, Utah.</title>
        <authorList>
            <person name="Jinkerson R.E."/>
            <person name="D'Adamo S."/>
            <person name="Posewitz M.C."/>
        </authorList>
    </citation>
    <scope>NUCLEOTIDE SEQUENCE</scope>
    <source>
        <strain evidence="2">GSL018</strain>
    </source>
</reference>
<protein>
    <submittedName>
        <fullName evidence="2">Uncharacterized protein</fullName>
    </submittedName>
</protein>
<proteinExistence type="predicted"/>
<evidence type="ECO:0000256" key="1">
    <source>
        <dbReference type="SAM" id="MobiDB-lite"/>
    </source>
</evidence>
<evidence type="ECO:0000313" key="2">
    <source>
        <dbReference type="EMBL" id="JAC83898.1"/>
    </source>
</evidence>
<feature type="non-terminal residue" evidence="2">
    <location>
        <position position="1"/>
    </location>
</feature>
<feature type="compositionally biased region" description="Basic and acidic residues" evidence="1">
    <location>
        <begin position="36"/>
        <end position="45"/>
    </location>
</feature>
<feature type="compositionally biased region" description="Basic and acidic residues" evidence="1">
    <location>
        <begin position="8"/>
        <end position="25"/>
    </location>
</feature>
<accession>A0A061SHY1</accession>
<gene>
    <name evidence="2" type="ORF">TSPGSL018_2238</name>
</gene>
<dbReference type="AlphaFoldDB" id="A0A061SHY1"/>
<organism evidence="2">
    <name type="scientific">Tetraselmis sp. GSL018</name>
    <dbReference type="NCBI Taxonomy" id="582737"/>
    <lineage>
        <taxon>Eukaryota</taxon>
        <taxon>Viridiplantae</taxon>
        <taxon>Chlorophyta</taxon>
        <taxon>core chlorophytes</taxon>
        <taxon>Chlorodendrophyceae</taxon>
        <taxon>Chlorodendrales</taxon>
        <taxon>Chlorodendraceae</taxon>
        <taxon>Tetraselmis</taxon>
    </lineage>
</organism>
<dbReference type="EMBL" id="GBEZ01001039">
    <property type="protein sequence ID" value="JAC83898.1"/>
    <property type="molecule type" value="Transcribed_RNA"/>
</dbReference>